<keyword evidence="4" id="KW-1185">Reference proteome</keyword>
<dbReference type="PROSITE" id="PS50404">
    <property type="entry name" value="GST_NTER"/>
    <property type="match status" value="1"/>
</dbReference>
<dbReference type="Gene3D" id="3.40.30.10">
    <property type="entry name" value="Glutaredoxin"/>
    <property type="match status" value="1"/>
</dbReference>
<dbReference type="PANTHER" id="PTHR44051:SF2">
    <property type="entry name" value="HYPOTHETICAL GLUTATHIONE S-TRANSFERASE LIKE PROTEIN"/>
    <property type="match status" value="1"/>
</dbReference>
<evidence type="ECO:0000259" key="1">
    <source>
        <dbReference type="PROSITE" id="PS50404"/>
    </source>
</evidence>
<dbReference type="InterPro" id="IPR004045">
    <property type="entry name" value="Glutathione_S-Trfase_N"/>
</dbReference>
<dbReference type="AlphaFoldDB" id="A0A2S6NMU1"/>
<dbReference type="EMBL" id="NHRY01000044">
    <property type="protein sequence ID" value="PPQ37884.1"/>
    <property type="molecule type" value="Genomic_DNA"/>
</dbReference>
<dbReference type="PROSITE" id="PS50405">
    <property type="entry name" value="GST_CTER"/>
    <property type="match status" value="1"/>
</dbReference>
<dbReference type="SUPFAM" id="SSF47616">
    <property type="entry name" value="GST C-terminal domain-like"/>
    <property type="match status" value="1"/>
</dbReference>
<dbReference type="Pfam" id="PF02798">
    <property type="entry name" value="GST_N"/>
    <property type="match status" value="1"/>
</dbReference>
<feature type="domain" description="GST C-terminal" evidence="2">
    <location>
        <begin position="85"/>
        <end position="215"/>
    </location>
</feature>
<dbReference type="InterPro" id="IPR040079">
    <property type="entry name" value="Glutathione_S-Trfase"/>
</dbReference>
<accession>A0A2S6NMU1</accession>
<dbReference type="Proteomes" id="UP000239724">
    <property type="component" value="Unassembled WGS sequence"/>
</dbReference>
<dbReference type="InterPro" id="IPR036249">
    <property type="entry name" value="Thioredoxin-like_sf"/>
</dbReference>
<evidence type="ECO:0000259" key="2">
    <source>
        <dbReference type="PROSITE" id="PS50405"/>
    </source>
</evidence>
<sequence>MKLYCDPITVNCRKVLAGLDLIGADFEKVHVDYFTGEQRSDEYRKINPNAALPALVDGDFVLWESNAILAYAADKVGNHAVYPADLRARADVNRWLLWEAAHWFPSCYVFLVEHCVKPLLQSVPDLAVIEAQQDNFHKLAGILDQRLGQTRWLAGDHVTIADIAVAAPAHLHPYQKLPLQPYPNLRRWLVEQVEALPCWDRTYVGEGFTTERKAA</sequence>
<reference evidence="3 4" key="1">
    <citation type="journal article" date="2018" name="Arch. Microbiol.">
        <title>New insights into the metabolic potential of the phototrophic purple bacterium Rhodopila globiformis DSM 161(T) from its draft genome sequence and evidence for a vanadium-dependent nitrogenase.</title>
        <authorList>
            <person name="Imhoff J.F."/>
            <person name="Rahn T."/>
            <person name="Kunzel S."/>
            <person name="Neulinger S.C."/>
        </authorList>
    </citation>
    <scope>NUCLEOTIDE SEQUENCE [LARGE SCALE GENOMIC DNA]</scope>
    <source>
        <strain evidence="3 4">DSM 161</strain>
    </source>
</reference>
<dbReference type="SFLD" id="SFLDG01150">
    <property type="entry name" value="Main.1:_Beta-like"/>
    <property type="match status" value="1"/>
</dbReference>
<gene>
    <name evidence="3" type="ORF">CCS01_02980</name>
</gene>
<evidence type="ECO:0008006" key="5">
    <source>
        <dbReference type="Google" id="ProtNLM"/>
    </source>
</evidence>
<organism evidence="3 4">
    <name type="scientific">Rhodopila globiformis</name>
    <name type="common">Rhodopseudomonas globiformis</name>
    <dbReference type="NCBI Taxonomy" id="1071"/>
    <lineage>
        <taxon>Bacteria</taxon>
        <taxon>Pseudomonadati</taxon>
        <taxon>Pseudomonadota</taxon>
        <taxon>Alphaproteobacteria</taxon>
        <taxon>Acetobacterales</taxon>
        <taxon>Acetobacteraceae</taxon>
        <taxon>Rhodopila</taxon>
    </lineage>
</organism>
<dbReference type="InterPro" id="IPR036282">
    <property type="entry name" value="Glutathione-S-Trfase_C_sf"/>
</dbReference>
<dbReference type="SFLD" id="SFLDG00358">
    <property type="entry name" value="Main_(cytGST)"/>
    <property type="match status" value="1"/>
</dbReference>
<proteinExistence type="predicted"/>
<dbReference type="InterPro" id="IPR010987">
    <property type="entry name" value="Glutathione-S-Trfase_C-like"/>
</dbReference>
<evidence type="ECO:0000313" key="4">
    <source>
        <dbReference type="Proteomes" id="UP000239724"/>
    </source>
</evidence>
<dbReference type="Pfam" id="PF13410">
    <property type="entry name" value="GST_C_2"/>
    <property type="match status" value="1"/>
</dbReference>
<dbReference type="SFLD" id="SFLDS00019">
    <property type="entry name" value="Glutathione_Transferase_(cytos"/>
    <property type="match status" value="1"/>
</dbReference>
<dbReference type="SUPFAM" id="SSF52833">
    <property type="entry name" value="Thioredoxin-like"/>
    <property type="match status" value="1"/>
</dbReference>
<protein>
    <recommendedName>
        <fullName evidence="5">Glutathione S-transferase</fullName>
    </recommendedName>
</protein>
<feature type="domain" description="GST N-terminal" evidence="1">
    <location>
        <begin position="1"/>
        <end position="80"/>
    </location>
</feature>
<dbReference type="OrthoDB" id="9810080at2"/>
<comment type="caution">
    <text evidence="3">The sequence shown here is derived from an EMBL/GenBank/DDBJ whole genome shotgun (WGS) entry which is preliminary data.</text>
</comment>
<dbReference type="Gene3D" id="1.20.1050.10">
    <property type="match status" value="1"/>
</dbReference>
<dbReference type="RefSeq" id="WP_104517357.1">
    <property type="nucleotide sequence ID" value="NZ_NHRY01000044.1"/>
</dbReference>
<evidence type="ECO:0000313" key="3">
    <source>
        <dbReference type="EMBL" id="PPQ37884.1"/>
    </source>
</evidence>
<dbReference type="PANTHER" id="PTHR44051">
    <property type="entry name" value="GLUTATHIONE S-TRANSFERASE-RELATED"/>
    <property type="match status" value="1"/>
</dbReference>
<name>A0A2S6NMU1_RHOGL</name>